<comment type="caution">
    <text evidence="1">The sequence shown here is derived from an EMBL/GenBank/DDBJ whole genome shotgun (WGS) entry which is preliminary data.</text>
</comment>
<sequence>MIRFLKRHVWPWAEIERLKREVGELRTSHFRILDDLEHYFFAWVTSDERADKLEVRLAKYERPRDESGRFTSND</sequence>
<dbReference type="EMBL" id="BAQJ01000033">
    <property type="protein sequence ID" value="GBQ67972.1"/>
    <property type="molecule type" value="Genomic_DNA"/>
</dbReference>
<evidence type="ECO:0000313" key="1">
    <source>
        <dbReference type="EMBL" id="GBQ67972.1"/>
    </source>
</evidence>
<name>A0ABQ0PGM9_9PROT</name>
<evidence type="ECO:0008006" key="3">
    <source>
        <dbReference type="Google" id="ProtNLM"/>
    </source>
</evidence>
<proteinExistence type="predicted"/>
<gene>
    <name evidence="1" type="ORF">AA0521_1119</name>
</gene>
<reference evidence="1" key="1">
    <citation type="submission" date="2013-04" db="EMBL/GenBank/DDBJ databases">
        <title>The genome sequencing project of 58 acetic acid bacteria.</title>
        <authorList>
            <person name="Okamoto-Kainuma A."/>
            <person name="Ishikawa M."/>
            <person name="Umino S."/>
            <person name="Koizumi Y."/>
            <person name="Shiwa Y."/>
            <person name="Yoshikawa H."/>
            <person name="Matsutani M."/>
            <person name="Matsushita K."/>
        </authorList>
    </citation>
    <scope>NUCLEOTIDE SEQUENCE</scope>
    <source>
        <strain evidence="1">NRIC 0521</strain>
    </source>
</reference>
<evidence type="ECO:0000313" key="2">
    <source>
        <dbReference type="Proteomes" id="UP001061452"/>
    </source>
</evidence>
<accession>A0ABQ0PGM9</accession>
<protein>
    <recommendedName>
        <fullName evidence="3">Transposase</fullName>
    </recommendedName>
</protein>
<organism evidence="1 2">
    <name type="scientific">Komagataeibacter intermedius NRIC 0521</name>
    <dbReference type="NCBI Taxonomy" id="1307934"/>
    <lineage>
        <taxon>Bacteria</taxon>
        <taxon>Pseudomonadati</taxon>
        <taxon>Pseudomonadota</taxon>
        <taxon>Alphaproteobacteria</taxon>
        <taxon>Acetobacterales</taxon>
        <taxon>Acetobacteraceae</taxon>
        <taxon>Komagataeibacter</taxon>
    </lineage>
</organism>
<dbReference type="RefSeq" id="WP_048883340.1">
    <property type="nucleotide sequence ID" value="NZ_BAQJ01000033.1"/>
</dbReference>
<dbReference type="Proteomes" id="UP001061452">
    <property type="component" value="Unassembled WGS sequence"/>
</dbReference>
<keyword evidence="2" id="KW-1185">Reference proteome</keyword>